<keyword evidence="2" id="KW-1185">Reference proteome</keyword>
<protein>
    <submittedName>
        <fullName evidence="1">Uncharacterized protein</fullName>
    </submittedName>
</protein>
<name>A0ABD2WDV8_9HYME</name>
<dbReference type="Proteomes" id="UP001627154">
    <property type="component" value="Unassembled WGS sequence"/>
</dbReference>
<dbReference type="AlphaFoldDB" id="A0ABD2WDV8"/>
<sequence length="74" mass="8779">MYLYEVYVRRVVIVLRPSNRKSPAREQSSSSTKRARIICTFEYKSTPLDLYSSRLQVLHKKYSIYFAKQLEATN</sequence>
<organism evidence="1 2">
    <name type="scientific">Trichogramma kaykai</name>
    <dbReference type="NCBI Taxonomy" id="54128"/>
    <lineage>
        <taxon>Eukaryota</taxon>
        <taxon>Metazoa</taxon>
        <taxon>Ecdysozoa</taxon>
        <taxon>Arthropoda</taxon>
        <taxon>Hexapoda</taxon>
        <taxon>Insecta</taxon>
        <taxon>Pterygota</taxon>
        <taxon>Neoptera</taxon>
        <taxon>Endopterygota</taxon>
        <taxon>Hymenoptera</taxon>
        <taxon>Apocrita</taxon>
        <taxon>Proctotrupomorpha</taxon>
        <taxon>Chalcidoidea</taxon>
        <taxon>Trichogrammatidae</taxon>
        <taxon>Trichogramma</taxon>
    </lineage>
</organism>
<comment type="caution">
    <text evidence="1">The sequence shown here is derived from an EMBL/GenBank/DDBJ whole genome shotgun (WGS) entry which is preliminary data.</text>
</comment>
<dbReference type="EMBL" id="JBJJXI010000111">
    <property type="protein sequence ID" value="KAL3391175.1"/>
    <property type="molecule type" value="Genomic_DNA"/>
</dbReference>
<reference evidence="1 2" key="1">
    <citation type="journal article" date="2024" name="bioRxiv">
        <title>A reference genome for Trichogramma kaykai: A tiny desert-dwelling parasitoid wasp with competing sex-ratio distorters.</title>
        <authorList>
            <person name="Culotta J."/>
            <person name="Lindsey A.R."/>
        </authorList>
    </citation>
    <scope>NUCLEOTIDE SEQUENCE [LARGE SCALE GENOMIC DNA]</scope>
    <source>
        <strain evidence="1 2">KSX58</strain>
    </source>
</reference>
<accession>A0ABD2WDV8</accession>
<proteinExistence type="predicted"/>
<evidence type="ECO:0000313" key="2">
    <source>
        <dbReference type="Proteomes" id="UP001627154"/>
    </source>
</evidence>
<gene>
    <name evidence="1" type="ORF">TKK_013925</name>
</gene>
<evidence type="ECO:0000313" key="1">
    <source>
        <dbReference type="EMBL" id="KAL3391175.1"/>
    </source>
</evidence>